<protein>
    <submittedName>
        <fullName evidence="3">Uncharacterized protein</fullName>
    </submittedName>
</protein>
<keyword evidence="2" id="KW-0732">Signal</keyword>
<feature type="region of interest" description="Disordered" evidence="1">
    <location>
        <begin position="174"/>
        <end position="204"/>
    </location>
</feature>
<reference evidence="3" key="1">
    <citation type="submission" date="2024-07" db="EMBL/GenBank/DDBJ databases">
        <title>Complete genome sequence of Verrucomicrobiaceae bacterium NT6N.</title>
        <authorList>
            <person name="Huang C."/>
            <person name="Takami H."/>
            <person name="Hamasaki K."/>
        </authorList>
    </citation>
    <scope>NUCLEOTIDE SEQUENCE</scope>
    <source>
        <strain evidence="3">NT6N</strain>
    </source>
</reference>
<accession>A0AAT9FS58</accession>
<evidence type="ECO:0000313" key="3">
    <source>
        <dbReference type="EMBL" id="BDS08813.1"/>
    </source>
</evidence>
<feature type="compositionally biased region" description="Basic and acidic residues" evidence="1">
    <location>
        <begin position="191"/>
        <end position="204"/>
    </location>
</feature>
<feature type="signal peptide" evidence="2">
    <location>
        <begin position="1"/>
        <end position="19"/>
    </location>
</feature>
<proteinExistence type="predicted"/>
<dbReference type="EMBL" id="AP026866">
    <property type="protein sequence ID" value="BDS08813.1"/>
    <property type="molecule type" value="Genomic_DNA"/>
</dbReference>
<dbReference type="KEGG" id="osu:NT6N_38530"/>
<name>A0AAT9FS58_9BACT</name>
<feature type="chain" id="PRO_5043972485" evidence="2">
    <location>
        <begin position="20"/>
        <end position="204"/>
    </location>
</feature>
<gene>
    <name evidence="3" type="ORF">NT6N_38530</name>
</gene>
<organism evidence="3">
    <name type="scientific">Oceaniferula spumae</name>
    <dbReference type="NCBI Taxonomy" id="2979115"/>
    <lineage>
        <taxon>Bacteria</taxon>
        <taxon>Pseudomonadati</taxon>
        <taxon>Verrucomicrobiota</taxon>
        <taxon>Verrucomicrobiia</taxon>
        <taxon>Verrucomicrobiales</taxon>
        <taxon>Verrucomicrobiaceae</taxon>
        <taxon>Oceaniferula</taxon>
    </lineage>
</organism>
<sequence>MTKLILYLFLACFVSSANAEELEWKTVKAWENWFTFRVPSSFEQDPQSFKGEGYKWVVIFNHPDNKFSVSGSPYGYISQIDGENRGFKSPRDIFLVDEIQIGAEVVRKDGYEVFTQHTKSYTQVLFLVTNPDWGMSYRSLFFKYPEGLRVKYKELISKITKSYKPHQVESIIAEQSGAVQPATAPGSKPEGVQKTKPEPEGRSQ</sequence>
<dbReference type="AlphaFoldDB" id="A0AAT9FS58"/>
<evidence type="ECO:0000256" key="2">
    <source>
        <dbReference type="SAM" id="SignalP"/>
    </source>
</evidence>
<evidence type="ECO:0000256" key="1">
    <source>
        <dbReference type="SAM" id="MobiDB-lite"/>
    </source>
</evidence>